<sequence>MQMIDWVRTAATMGINAILPPRCGGCGEVTDTTHAVCADCWAGLRFISAPHCSCCGYPFELDDGVPGSGDDTDGGRMLCVACLQKKPAFDQARAALVYDDHSRDYLLRFKHADRGDLTPLLARWVYQAGSGIWDQADLIVPVPLHRRRLLKRRYNQSGLLAAKLARMTGVPWDGLVLARHRNTRSLGGLGPSSRKREVGGAFVVDEVRAETCNLAGARIVLIDDVLTTGATANACVRALRQSGAMHVSVITVARVVR</sequence>
<evidence type="ECO:0000259" key="2">
    <source>
        <dbReference type="Pfam" id="PF18912"/>
    </source>
</evidence>
<dbReference type="InterPro" id="IPR000836">
    <property type="entry name" value="PRTase_dom"/>
</dbReference>
<dbReference type="PANTHER" id="PTHR47505">
    <property type="entry name" value="DNA UTILIZATION PROTEIN YHGH"/>
    <property type="match status" value="1"/>
</dbReference>
<dbReference type="AlphaFoldDB" id="A0A367V3X9"/>
<evidence type="ECO:0000256" key="1">
    <source>
        <dbReference type="ARBA" id="ARBA00008007"/>
    </source>
</evidence>
<dbReference type="InterPro" id="IPR051910">
    <property type="entry name" value="ComF/GntX_DNA_util-trans"/>
</dbReference>
<dbReference type="Pfam" id="PF18912">
    <property type="entry name" value="DZR_2"/>
    <property type="match status" value="1"/>
</dbReference>
<feature type="domain" description="Double zinc ribbon" evidence="2">
    <location>
        <begin position="15"/>
        <end position="82"/>
    </location>
</feature>
<dbReference type="EMBL" id="JPWB01000009">
    <property type="protein sequence ID" value="RCK19884.1"/>
    <property type="molecule type" value="Genomic_DNA"/>
</dbReference>
<proteinExistence type="inferred from homology"/>
<evidence type="ECO:0000313" key="3">
    <source>
        <dbReference type="EMBL" id="RCK19884.1"/>
    </source>
</evidence>
<evidence type="ECO:0000313" key="4">
    <source>
        <dbReference type="Proteomes" id="UP000253061"/>
    </source>
</evidence>
<dbReference type="InterPro" id="IPR029057">
    <property type="entry name" value="PRTase-like"/>
</dbReference>
<accession>A0A367V3X9</accession>
<dbReference type="PANTHER" id="PTHR47505:SF1">
    <property type="entry name" value="DNA UTILIZATION PROTEIN YHGH"/>
    <property type="match status" value="1"/>
</dbReference>
<dbReference type="Gene3D" id="3.40.50.2020">
    <property type="match status" value="1"/>
</dbReference>
<dbReference type="InterPro" id="IPR044005">
    <property type="entry name" value="DZR_2"/>
</dbReference>
<reference evidence="3 4" key="1">
    <citation type="submission" date="2014-07" db="EMBL/GenBank/DDBJ databases">
        <title>Draft genome sequence of Thalassospira profundimaris R8-17.</title>
        <authorList>
            <person name="Lai Q."/>
            <person name="Shao Z."/>
        </authorList>
    </citation>
    <scope>NUCLEOTIDE SEQUENCE [LARGE SCALE GENOMIC DNA]</scope>
    <source>
        <strain evidence="3 4">R8-17</strain>
    </source>
</reference>
<protein>
    <submittedName>
        <fullName evidence="3">Competence protein ComF</fullName>
    </submittedName>
</protein>
<gene>
    <name evidence="3" type="ORF">TH6_17915</name>
</gene>
<dbReference type="CDD" id="cd06223">
    <property type="entry name" value="PRTases_typeI"/>
    <property type="match status" value="1"/>
</dbReference>
<comment type="caution">
    <text evidence="3">The sequence shown here is derived from an EMBL/GenBank/DDBJ whole genome shotgun (WGS) entry which is preliminary data.</text>
</comment>
<dbReference type="SUPFAM" id="SSF53271">
    <property type="entry name" value="PRTase-like"/>
    <property type="match status" value="1"/>
</dbReference>
<organism evidence="3 4">
    <name type="scientific">Thalassospira profundimaris</name>
    <dbReference type="NCBI Taxonomy" id="502049"/>
    <lineage>
        <taxon>Bacteria</taxon>
        <taxon>Pseudomonadati</taxon>
        <taxon>Pseudomonadota</taxon>
        <taxon>Alphaproteobacteria</taxon>
        <taxon>Rhodospirillales</taxon>
        <taxon>Thalassospiraceae</taxon>
        <taxon>Thalassospira</taxon>
    </lineage>
</organism>
<dbReference type="Proteomes" id="UP000253061">
    <property type="component" value="Unassembled WGS sequence"/>
</dbReference>
<comment type="similarity">
    <text evidence="1">Belongs to the ComF/GntX family.</text>
</comment>
<name>A0A367V3X9_9PROT</name>